<organism evidence="2 3">
    <name type="scientific">Calderihabitans maritimus</name>
    <dbReference type="NCBI Taxonomy" id="1246530"/>
    <lineage>
        <taxon>Bacteria</taxon>
        <taxon>Bacillati</taxon>
        <taxon>Bacillota</taxon>
        <taxon>Clostridia</taxon>
        <taxon>Neomoorellales</taxon>
        <taxon>Calderihabitantaceae</taxon>
        <taxon>Calderihabitans</taxon>
    </lineage>
</organism>
<keyword evidence="3" id="KW-1185">Reference proteome</keyword>
<dbReference type="EMBL" id="BDGJ01000082">
    <property type="protein sequence ID" value="GAW92490.1"/>
    <property type="molecule type" value="Genomic_DNA"/>
</dbReference>
<evidence type="ECO:0000313" key="2">
    <source>
        <dbReference type="EMBL" id="GAW92490.1"/>
    </source>
</evidence>
<evidence type="ECO:0000313" key="3">
    <source>
        <dbReference type="Proteomes" id="UP000197032"/>
    </source>
</evidence>
<sequence length="37" mass="4161">MGKIGGNMVKKMVEFAEREMDAQNAIPVYDEDNNVES</sequence>
<dbReference type="Gene3D" id="6.10.10.80">
    <property type="entry name" value="Small, acid-soluble spore protein, alpha/beta type-like"/>
    <property type="match status" value="1"/>
</dbReference>
<dbReference type="InterPro" id="IPR001448">
    <property type="entry name" value="SASP_alpha/beta-type"/>
</dbReference>
<comment type="function">
    <text evidence="1">SASP are bound to spore DNA. They are double-stranded DNA-binding proteins that cause DNA to change to an a-like conformation. They protect the DNA backbone from chemical and enzymatic cleavage and are thus involved in dormant spore's high resistance to UV light.</text>
</comment>
<dbReference type="InterPro" id="IPR038300">
    <property type="entry name" value="SASP_sf_alpha/beta"/>
</dbReference>
<dbReference type="Pfam" id="PF00269">
    <property type="entry name" value="SASP"/>
    <property type="match status" value="1"/>
</dbReference>
<comment type="caution">
    <text evidence="2">The sequence shown here is derived from an EMBL/GenBank/DDBJ whole genome shotgun (WGS) entry which is preliminary data.</text>
</comment>
<accession>A0A1Z5HT94</accession>
<protein>
    <submittedName>
        <fullName evidence="2">Small acid-soluble spore protein alpha/beta type</fullName>
    </submittedName>
</protein>
<dbReference type="GO" id="GO:0006265">
    <property type="term" value="P:DNA topological change"/>
    <property type="evidence" value="ECO:0007669"/>
    <property type="project" value="InterPro"/>
</dbReference>
<reference evidence="3" key="1">
    <citation type="journal article" date="2017" name="Appl. Environ. Microbiol.">
        <title>Genomic analysis of Calderihabitans maritimus KKC1, a thermophilic hydrogenogenic carboxydotrophic bacterium isolated from marine sediment.</title>
        <authorList>
            <person name="Omae K."/>
            <person name="Yoneda Y."/>
            <person name="Fukuyama Y."/>
            <person name="Yoshida T."/>
            <person name="Sako Y."/>
        </authorList>
    </citation>
    <scope>NUCLEOTIDE SEQUENCE [LARGE SCALE GENOMIC DNA]</scope>
    <source>
        <strain evidence="3">KKC1</strain>
    </source>
</reference>
<proteinExistence type="predicted"/>
<evidence type="ECO:0000256" key="1">
    <source>
        <dbReference type="ARBA" id="ARBA00003863"/>
    </source>
</evidence>
<dbReference type="GO" id="GO:0003690">
    <property type="term" value="F:double-stranded DNA binding"/>
    <property type="evidence" value="ECO:0007669"/>
    <property type="project" value="InterPro"/>
</dbReference>
<dbReference type="Proteomes" id="UP000197032">
    <property type="component" value="Unassembled WGS sequence"/>
</dbReference>
<dbReference type="AlphaFoldDB" id="A0A1Z5HT94"/>
<name>A0A1Z5HT94_9FIRM</name>
<gene>
    <name evidence="2" type="ORF">KKC1_16440</name>
</gene>